<protein>
    <recommendedName>
        <fullName evidence="1">F-box domain-containing protein</fullName>
    </recommendedName>
</protein>
<dbReference type="Gene3D" id="1.20.1280.50">
    <property type="match status" value="1"/>
</dbReference>
<dbReference type="PANTHER" id="PTHR31293">
    <property type="entry name" value="RNI-LIKE SUPERFAMILY PROTEIN"/>
    <property type="match status" value="1"/>
</dbReference>
<keyword evidence="3" id="KW-1185">Reference proteome</keyword>
<dbReference type="AlphaFoldDB" id="A0A2Z6M556"/>
<gene>
    <name evidence="2" type="ORF">TSUD_17450</name>
</gene>
<reference evidence="3" key="1">
    <citation type="journal article" date="2017" name="Front. Plant Sci.">
        <title>Climate Clever Clovers: New Paradigm to Reduce the Environmental Footprint of Ruminants by Breeding Low Methanogenic Forages Utilizing Haplotype Variation.</title>
        <authorList>
            <person name="Kaur P."/>
            <person name="Appels R."/>
            <person name="Bayer P.E."/>
            <person name="Keeble-Gagnere G."/>
            <person name="Wang J."/>
            <person name="Hirakawa H."/>
            <person name="Shirasawa K."/>
            <person name="Vercoe P."/>
            <person name="Stefanova K."/>
            <person name="Durmic Z."/>
            <person name="Nichols P."/>
            <person name="Revell C."/>
            <person name="Isobe S.N."/>
            <person name="Edwards D."/>
            <person name="Erskine W."/>
        </authorList>
    </citation>
    <scope>NUCLEOTIDE SEQUENCE [LARGE SCALE GENOMIC DNA]</scope>
    <source>
        <strain evidence="3">cv. Daliak</strain>
    </source>
</reference>
<dbReference type="InterPro" id="IPR055294">
    <property type="entry name" value="FBL60-like"/>
</dbReference>
<dbReference type="OrthoDB" id="1375499at2759"/>
<organism evidence="2 3">
    <name type="scientific">Trifolium subterraneum</name>
    <name type="common">Subterranean clover</name>
    <dbReference type="NCBI Taxonomy" id="3900"/>
    <lineage>
        <taxon>Eukaryota</taxon>
        <taxon>Viridiplantae</taxon>
        <taxon>Streptophyta</taxon>
        <taxon>Embryophyta</taxon>
        <taxon>Tracheophyta</taxon>
        <taxon>Spermatophyta</taxon>
        <taxon>Magnoliopsida</taxon>
        <taxon>eudicotyledons</taxon>
        <taxon>Gunneridae</taxon>
        <taxon>Pentapetalae</taxon>
        <taxon>rosids</taxon>
        <taxon>fabids</taxon>
        <taxon>Fabales</taxon>
        <taxon>Fabaceae</taxon>
        <taxon>Papilionoideae</taxon>
        <taxon>50 kb inversion clade</taxon>
        <taxon>NPAAA clade</taxon>
        <taxon>Hologalegina</taxon>
        <taxon>IRL clade</taxon>
        <taxon>Trifolieae</taxon>
        <taxon>Trifolium</taxon>
    </lineage>
</organism>
<dbReference type="Pfam" id="PF00646">
    <property type="entry name" value="F-box"/>
    <property type="match status" value="1"/>
</dbReference>
<dbReference type="CDD" id="cd22160">
    <property type="entry name" value="F-box_AtFBL13-like"/>
    <property type="match status" value="1"/>
</dbReference>
<evidence type="ECO:0000259" key="1">
    <source>
        <dbReference type="PROSITE" id="PS50181"/>
    </source>
</evidence>
<evidence type="ECO:0000313" key="2">
    <source>
        <dbReference type="EMBL" id="GAU25233.1"/>
    </source>
</evidence>
<evidence type="ECO:0000313" key="3">
    <source>
        <dbReference type="Proteomes" id="UP000242715"/>
    </source>
</evidence>
<proteinExistence type="predicted"/>
<dbReference type="SUPFAM" id="SSF81383">
    <property type="entry name" value="F-box domain"/>
    <property type="match status" value="1"/>
</dbReference>
<accession>A0A2Z6M556</accession>
<dbReference type="InterPro" id="IPR001810">
    <property type="entry name" value="F-box_dom"/>
</dbReference>
<name>A0A2Z6M556_TRISU</name>
<feature type="domain" description="F-box" evidence="1">
    <location>
        <begin position="18"/>
        <end position="71"/>
    </location>
</feature>
<dbReference type="PROSITE" id="PS50181">
    <property type="entry name" value="FBOX"/>
    <property type="match status" value="1"/>
</dbReference>
<dbReference type="InterPro" id="IPR053781">
    <property type="entry name" value="F-box_AtFBL13-like"/>
</dbReference>
<dbReference type="Proteomes" id="UP000242715">
    <property type="component" value="Unassembled WGS sequence"/>
</dbReference>
<sequence>MVESNMKRRDGGGSDTGTDMMSSLPDSVLCHILSFLPTRTSVATMTLVSRRYLHLWENLQVFNFNGVFENLQTFKKFEFFVNSVLTLRKSRDIRKLDIDCDFMSIDRFETDRVQLWIRAATGPHLQELSLSIGYAFGVKIVNLPRCFLTNCTNLVCLR</sequence>
<dbReference type="PANTHER" id="PTHR31293:SF12">
    <property type="entry name" value="RNI-LIKE SUPERFAMILY PROTEIN"/>
    <property type="match status" value="1"/>
</dbReference>
<dbReference type="InterPro" id="IPR036047">
    <property type="entry name" value="F-box-like_dom_sf"/>
</dbReference>
<dbReference type="EMBL" id="DF973307">
    <property type="protein sequence ID" value="GAU25233.1"/>
    <property type="molecule type" value="Genomic_DNA"/>
</dbReference>